<gene>
    <name evidence="2" type="ORF">Lsed01_02475</name>
</gene>
<proteinExistence type="predicted"/>
<evidence type="ECO:0000256" key="1">
    <source>
        <dbReference type="SAM" id="Phobius"/>
    </source>
</evidence>
<feature type="transmembrane region" description="Helical" evidence="1">
    <location>
        <begin position="126"/>
        <end position="148"/>
    </location>
</feature>
<sequence length="326" mass="32767">MTGELALRRARLVGVVVPAGVGLLAVGVQVAILGDLPAEVATHWGPSGADGFSPAWTVPAMTALLALALPIALGSTGLRAVARGERGYALRLMPALATGLSTLMGILMTGTLWLQRGLADAAQAPSIVSLLVAAMVAAVAAGVAAWLVQPRESSVPPAREPVTPVTLAPGETAVWVGRAETSGIVLAALAFATIAVGATAVISWVVGDRGVAILVAAITVVMGVLVASFTVFHVRVDRRGLTVTSAGRLVRLRVPAADVSSAAPIHVSGLAQFGGYGIRSVPGATSVVLRDGEALEVTRPGGRRFVVTVDDAAGAAAMLTAVAARA</sequence>
<accession>A0ABP9WJJ9</accession>
<evidence type="ECO:0000313" key="3">
    <source>
        <dbReference type="Proteomes" id="UP001426770"/>
    </source>
</evidence>
<dbReference type="EMBL" id="BAABRR010000018">
    <property type="protein sequence ID" value="GAA5520014.1"/>
    <property type="molecule type" value="Genomic_DNA"/>
</dbReference>
<feature type="transmembrane region" description="Helical" evidence="1">
    <location>
        <begin position="95"/>
        <end position="114"/>
    </location>
</feature>
<feature type="transmembrane region" description="Helical" evidence="1">
    <location>
        <begin position="12"/>
        <end position="34"/>
    </location>
</feature>
<name>A0ABP9WJJ9_9MICO</name>
<keyword evidence="1" id="KW-1133">Transmembrane helix</keyword>
<protein>
    <recommendedName>
        <fullName evidence="4">DUF1648 domain-containing protein</fullName>
    </recommendedName>
</protein>
<feature type="transmembrane region" description="Helical" evidence="1">
    <location>
        <begin position="54"/>
        <end position="74"/>
    </location>
</feature>
<keyword evidence="3" id="KW-1185">Reference proteome</keyword>
<feature type="transmembrane region" description="Helical" evidence="1">
    <location>
        <begin position="184"/>
        <end position="205"/>
    </location>
</feature>
<dbReference type="RefSeq" id="WP_286215537.1">
    <property type="nucleotide sequence ID" value="NZ_AP027736.1"/>
</dbReference>
<dbReference type="Proteomes" id="UP001426770">
    <property type="component" value="Unassembled WGS sequence"/>
</dbReference>
<feature type="transmembrane region" description="Helical" evidence="1">
    <location>
        <begin position="211"/>
        <end position="232"/>
    </location>
</feature>
<evidence type="ECO:0008006" key="4">
    <source>
        <dbReference type="Google" id="ProtNLM"/>
    </source>
</evidence>
<organism evidence="2 3">
    <name type="scientific">Demequina sediminis</name>
    <dbReference type="NCBI Taxonomy" id="1930058"/>
    <lineage>
        <taxon>Bacteria</taxon>
        <taxon>Bacillati</taxon>
        <taxon>Actinomycetota</taxon>
        <taxon>Actinomycetes</taxon>
        <taxon>Micrococcales</taxon>
        <taxon>Demequinaceae</taxon>
        <taxon>Demequina</taxon>
    </lineage>
</organism>
<keyword evidence="1" id="KW-0472">Membrane</keyword>
<comment type="caution">
    <text evidence="2">The sequence shown here is derived from an EMBL/GenBank/DDBJ whole genome shotgun (WGS) entry which is preliminary data.</text>
</comment>
<reference evidence="2 3" key="1">
    <citation type="submission" date="2024-02" db="EMBL/GenBank/DDBJ databases">
        <title>Lysinimicrobium sediminis NBRC 112286.</title>
        <authorList>
            <person name="Ichikawa N."/>
            <person name="Katano-Makiyama Y."/>
            <person name="Hidaka K."/>
        </authorList>
    </citation>
    <scope>NUCLEOTIDE SEQUENCE [LARGE SCALE GENOMIC DNA]</scope>
    <source>
        <strain evidence="2 3">NBRC 112286</strain>
    </source>
</reference>
<evidence type="ECO:0000313" key="2">
    <source>
        <dbReference type="EMBL" id="GAA5520014.1"/>
    </source>
</evidence>
<keyword evidence="1" id="KW-0812">Transmembrane</keyword>